<feature type="transmembrane region" description="Helical" evidence="1">
    <location>
        <begin position="63"/>
        <end position="83"/>
    </location>
</feature>
<keyword evidence="1" id="KW-0812">Transmembrane</keyword>
<sequence>MDVWIDGWWTSGHLDGRIGGQTDVWMDGWTDEDITKQKKRSSFVLFGTKFTAKSMMSCGGDSAMIALVVIVIGAVIVVMLVLIGCGSDGVSDGDSGYW</sequence>
<proteinExistence type="predicted"/>
<reference evidence="2 4" key="2">
    <citation type="submission" date="2018-11" db="EMBL/GenBank/DDBJ databases">
        <authorList>
            <consortium name="Pathogen Informatics"/>
        </authorList>
    </citation>
    <scope>NUCLEOTIDE SEQUENCE [LARGE SCALE GENOMIC DNA]</scope>
</reference>
<dbReference type="AlphaFoldDB" id="A0A0N4UPN6"/>
<keyword evidence="4" id="KW-1185">Reference proteome</keyword>
<keyword evidence="1" id="KW-0472">Membrane</keyword>
<name>A0A0N4UPN6_DRAME</name>
<evidence type="ECO:0000313" key="3">
    <source>
        <dbReference type="Proteomes" id="UP000038040"/>
    </source>
</evidence>
<evidence type="ECO:0000313" key="2">
    <source>
        <dbReference type="EMBL" id="VDN53515.1"/>
    </source>
</evidence>
<dbReference type="EMBL" id="UYYG01000139">
    <property type="protein sequence ID" value="VDN53515.1"/>
    <property type="molecule type" value="Genomic_DNA"/>
</dbReference>
<evidence type="ECO:0000256" key="1">
    <source>
        <dbReference type="SAM" id="Phobius"/>
    </source>
</evidence>
<evidence type="ECO:0000313" key="5">
    <source>
        <dbReference type="WBParaSite" id="DME_0000993101-mRNA-1"/>
    </source>
</evidence>
<protein>
    <submittedName>
        <fullName evidence="5">C-type lectin domain-containing protein</fullName>
    </submittedName>
</protein>
<dbReference type="Proteomes" id="UP000274756">
    <property type="component" value="Unassembled WGS sequence"/>
</dbReference>
<dbReference type="Proteomes" id="UP000038040">
    <property type="component" value="Unplaced"/>
</dbReference>
<dbReference type="WBParaSite" id="DME_0000993101-mRNA-1">
    <property type="protein sequence ID" value="DME_0000993101-mRNA-1"/>
    <property type="gene ID" value="DME_0000993101"/>
</dbReference>
<evidence type="ECO:0000313" key="4">
    <source>
        <dbReference type="Proteomes" id="UP000274756"/>
    </source>
</evidence>
<keyword evidence="1" id="KW-1133">Transmembrane helix</keyword>
<organism evidence="3 5">
    <name type="scientific">Dracunculus medinensis</name>
    <name type="common">Guinea worm</name>
    <dbReference type="NCBI Taxonomy" id="318479"/>
    <lineage>
        <taxon>Eukaryota</taxon>
        <taxon>Metazoa</taxon>
        <taxon>Ecdysozoa</taxon>
        <taxon>Nematoda</taxon>
        <taxon>Chromadorea</taxon>
        <taxon>Rhabditida</taxon>
        <taxon>Spirurina</taxon>
        <taxon>Dracunculoidea</taxon>
        <taxon>Dracunculidae</taxon>
        <taxon>Dracunculus</taxon>
    </lineage>
</organism>
<reference evidence="5" key="1">
    <citation type="submission" date="2017-02" db="UniProtKB">
        <authorList>
            <consortium name="WormBaseParasite"/>
        </authorList>
    </citation>
    <scope>IDENTIFICATION</scope>
</reference>
<gene>
    <name evidence="2" type="ORF">DME_LOCUS3488</name>
</gene>
<accession>A0A0N4UPN6</accession>